<evidence type="ECO:0000256" key="2">
    <source>
        <dbReference type="SAM" id="Phobius"/>
    </source>
</evidence>
<gene>
    <name evidence="3" type="ORF">J8380_17485</name>
</gene>
<organism evidence="3 4">
    <name type="scientific">Candidatus Thiothrix anitrata</name>
    <dbReference type="NCBI Taxonomy" id="2823902"/>
    <lineage>
        <taxon>Bacteria</taxon>
        <taxon>Pseudomonadati</taxon>
        <taxon>Pseudomonadota</taxon>
        <taxon>Gammaproteobacteria</taxon>
        <taxon>Thiotrichales</taxon>
        <taxon>Thiotrichaceae</taxon>
        <taxon>Thiothrix</taxon>
    </lineage>
</organism>
<accession>A0ABX7X2K7</accession>
<feature type="transmembrane region" description="Helical" evidence="2">
    <location>
        <begin position="22"/>
        <end position="45"/>
    </location>
</feature>
<reference evidence="3 4" key="1">
    <citation type="submission" date="2021-04" db="EMBL/GenBank/DDBJ databases">
        <title>Genomics, taxonomy and metabolism of representatives of sulfur bacteria of the genus Thiothrix: Thiothrix fructosivorans QT, Thiothrix unzii A1T and three new species, Thiothrix subterranea sp. nov., Thiothrix litoralis sp. nov. and 'Candidatus Thiothrix anitrata' sp. nov.</title>
        <authorList>
            <person name="Ravin N.V."/>
            <person name="Smolyakov D."/>
            <person name="Rudenko T.S."/>
            <person name="Mardanov A.V."/>
            <person name="Beletsky A.V."/>
            <person name="Markov N.D."/>
            <person name="Fomenkov A.I."/>
            <person name="Roberts R.J."/>
            <person name="Karnachuk O.V."/>
            <person name="Novikov A."/>
            <person name="Grabovich M.Y."/>
        </authorList>
    </citation>
    <scope>NUCLEOTIDE SEQUENCE [LARGE SCALE GENOMIC DNA]</scope>
    <source>
        <strain evidence="3 4">A52</strain>
    </source>
</reference>
<dbReference type="EMBL" id="CP072800">
    <property type="protein sequence ID" value="QTR49986.1"/>
    <property type="molecule type" value="Genomic_DNA"/>
</dbReference>
<keyword evidence="2" id="KW-0812">Transmembrane</keyword>
<keyword evidence="4" id="KW-1185">Reference proteome</keyword>
<proteinExistence type="predicted"/>
<name>A0ABX7X2K7_9GAMM</name>
<keyword evidence="2" id="KW-0472">Membrane</keyword>
<dbReference type="Proteomes" id="UP000672027">
    <property type="component" value="Chromosome"/>
</dbReference>
<dbReference type="RefSeq" id="WP_210226809.1">
    <property type="nucleotide sequence ID" value="NZ_CP072800.1"/>
</dbReference>
<evidence type="ECO:0000256" key="1">
    <source>
        <dbReference type="SAM" id="MobiDB-lite"/>
    </source>
</evidence>
<evidence type="ECO:0000313" key="3">
    <source>
        <dbReference type="EMBL" id="QTR49986.1"/>
    </source>
</evidence>
<sequence>MSKLIIKQDLPPPSAQERLVDILQVVLPIILLVIAISAAVSLYVIPADSDNLGKTTLSTAIASKSLPSTYLTQESELQALALVFDDIAQNQAESYEKNALLTQKAEALLTHVNNMDALLDTLALDAKDKQVLLTRHQHQKDYWESKMVFHRLRMGRFATDMPAPVVEVQEAKVQTPAVAAPVNAMPPVSVPNEAGDSVAQPSPANTGLPPGVQLPPGMCPLFGPGAAECKAGKQ</sequence>
<evidence type="ECO:0000313" key="4">
    <source>
        <dbReference type="Proteomes" id="UP000672027"/>
    </source>
</evidence>
<protein>
    <submittedName>
        <fullName evidence="3">Uncharacterized protein</fullName>
    </submittedName>
</protein>
<feature type="region of interest" description="Disordered" evidence="1">
    <location>
        <begin position="188"/>
        <end position="212"/>
    </location>
</feature>
<keyword evidence="2" id="KW-1133">Transmembrane helix</keyword>